<gene>
    <name evidence="1" type="ORF">KK083_17410</name>
</gene>
<dbReference type="RefSeq" id="WP_254165278.1">
    <property type="nucleotide sequence ID" value="NZ_JAHESF010000016.1"/>
</dbReference>
<proteinExistence type="predicted"/>
<name>A0AAP2DLU2_9BACT</name>
<sequence>MRSVLLTLFITARLVNLVNGQSVQENLPGSIQVPKVSLVYVKNGPFDRECGSLLNKPVKQEDIDELSGRVGEFQAMWDKEGSVYLQTILKETGRPFPWQDVEVTLTACDFPSMGSPLIIYTKSFLSSASKPHSVSAFPIVIFHELMHIFLRSVDDNSLLKQKYVSESPLTLSQLQVMALEKFVLLKLGRPDIIKWLDTRYRTRFSPEHRRAWEIVNDIEGCEAFIAELKKN</sequence>
<comment type="caution">
    <text evidence="1">The sequence shown here is derived from an EMBL/GenBank/DDBJ whole genome shotgun (WGS) entry which is preliminary data.</text>
</comment>
<reference evidence="1 2" key="1">
    <citation type="submission" date="2021-05" db="EMBL/GenBank/DDBJ databases">
        <title>A Polyphasic approach of four new species of the genus Ohtaekwangia: Ohtaekwangia histidinii sp. nov., Ohtaekwangia cretensis sp. nov., Ohtaekwangia indiensis sp. nov., Ohtaekwangia reichenbachii sp. nov. from diverse environment.</title>
        <authorList>
            <person name="Octaviana S."/>
        </authorList>
    </citation>
    <scope>NUCLEOTIDE SEQUENCE [LARGE SCALE GENOMIC DNA]</scope>
    <source>
        <strain evidence="1 2">PWU4</strain>
    </source>
</reference>
<dbReference type="Proteomes" id="UP001319200">
    <property type="component" value="Unassembled WGS sequence"/>
</dbReference>
<protein>
    <submittedName>
        <fullName evidence="1">Uncharacterized protein</fullName>
    </submittedName>
</protein>
<evidence type="ECO:0000313" key="2">
    <source>
        <dbReference type="Proteomes" id="UP001319200"/>
    </source>
</evidence>
<dbReference type="EMBL" id="JAHESF010000016">
    <property type="protein sequence ID" value="MBT1698675.1"/>
    <property type="molecule type" value="Genomic_DNA"/>
</dbReference>
<accession>A0AAP2DLU2</accession>
<organism evidence="1 2">
    <name type="scientific">Chryseosolibacter histidini</name>
    <dbReference type="NCBI Taxonomy" id="2782349"/>
    <lineage>
        <taxon>Bacteria</taxon>
        <taxon>Pseudomonadati</taxon>
        <taxon>Bacteroidota</taxon>
        <taxon>Cytophagia</taxon>
        <taxon>Cytophagales</taxon>
        <taxon>Chryseotaleaceae</taxon>
        <taxon>Chryseosolibacter</taxon>
    </lineage>
</organism>
<keyword evidence="2" id="KW-1185">Reference proteome</keyword>
<dbReference type="AlphaFoldDB" id="A0AAP2DLU2"/>
<evidence type="ECO:0000313" key="1">
    <source>
        <dbReference type="EMBL" id="MBT1698675.1"/>
    </source>
</evidence>